<keyword evidence="10 13" id="KW-0066">ATP synthesis</keyword>
<dbReference type="GO" id="GO:0046961">
    <property type="term" value="F:proton-transporting ATPase activity, rotational mechanism"/>
    <property type="evidence" value="ECO:0007669"/>
    <property type="project" value="TreeGrafter"/>
</dbReference>
<evidence type="ECO:0000256" key="1">
    <source>
        <dbReference type="ARBA" id="ARBA00005513"/>
    </source>
</evidence>
<comment type="function">
    <text evidence="13">Component of the F(0) channel, it forms part of the peripheral stalk, linking F(1) to F(0).</text>
</comment>
<dbReference type="GO" id="GO:0046933">
    <property type="term" value="F:proton-transporting ATP synthase activity, rotational mechanism"/>
    <property type="evidence" value="ECO:0007669"/>
    <property type="project" value="UniProtKB-UniRule"/>
</dbReference>
<keyword evidence="2 13" id="KW-0813">Transport</keyword>
<dbReference type="EMBL" id="QUSM01000005">
    <property type="protein sequence ID" value="RGD73565.1"/>
    <property type="molecule type" value="Genomic_DNA"/>
</dbReference>
<keyword evidence="7 13" id="KW-1133">Transmembrane helix</keyword>
<comment type="similarity">
    <text evidence="1 13 14">Belongs to the ATPase B chain family.</text>
</comment>
<keyword evidence="8 13" id="KW-0406">Ion transport</keyword>
<keyword evidence="15" id="KW-0175">Coiled coil</keyword>
<evidence type="ECO:0000256" key="12">
    <source>
        <dbReference type="ARBA" id="ARBA00037847"/>
    </source>
</evidence>
<dbReference type="NCBIfam" id="TIGR01144">
    <property type="entry name" value="ATP_synt_b"/>
    <property type="match status" value="1"/>
</dbReference>
<dbReference type="PANTHER" id="PTHR33445:SF1">
    <property type="entry name" value="ATP SYNTHASE SUBUNIT B"/>
    <property type="match status" value="1"/>
</dbReference>
<evidence type="ECO:0000256" key="14">
    <source>
        <dbReference type="RuleBase" id="RU003848"/>
    </source>
</evidence>
<evidence type="ECO:0000256" key="6">
    <source>
        <dbReference type="ARBA" id="ARBA00022781"/>
    </source>
</evidence>
<evidence type="ECO:0000256" key="2">
    <source>
        <dbReference type="ARBA" id="ARBA00022448"/>
    </source>
</evidence>
<dbReference type="AlphaFoldDB" id="A0A3E3DWN9"/>
<keyword evidence="4 13" id="KW-0138">CF(0)</keyword>
<dbReference type="HAMAP" id="MF_01398">
    <property type="entry name" value="ATP_synth_b_bprime"/>
    <property type="match status" value="1"/>
</dbReference>
<accession>A0A3E3DWN9</accession>
<name>A0A3E3DWN9_9FIRM</name>
<keyword evidence="3 13" id="KW-1003">Cell membrane</keyword>
<comment type="caution">
    <text evidence="16">The sequence shown here is derived from an EMBL/GenBank/DDBJ whole genome shotgun (WGS) entry which is preliminary data.</text>
</comment>
<proteinExistence type="inferred from homology"/>
<evidence type="ECO:0000256" key="10">
    <source>
        <dbReference type="ARBA" id="ARBA00023310"/>
    </source>
</evidence>
<evidence type="ECO:0000256" key="11">
    <source>
        <dbReference type="ARBA" id="ARBA00025198"/>
    </source>
</evidence>
<evidence type="ECO:0000313" key="16">
    <source>
        <dbReference type="EMBL" id="RGD73565.1"/>
    </source>
</evidence>
<evidence type="ECO:0000256" key="15">
    <source>
        <dbReference type="SAM" id="Coils"/>
    </source>
</evidence>
<evidence type="ECO:0000313" key="17">
    <source>
        <dbReference type="Proteomes" id="UP000261212"/>
    </source>
</evidence>
<dbReference type="GO" id="GO:0016787">
    <property type="term" value="F:hydrolase activity"/>
    <property type="evidence" value="ECO:0007669"/>
    <property type="project" value="UniProtKB-KW"/>
</dbReference>
<keyword evidence="6 13" id="KW-0375">Hydrogen ion transport</keyword>
<keyword evidence="16" id="KW-0378">Hydrolase</keyword>
<dbReference type="InterPro" id="IPR028987">
    <property type="entry name" value="ATP_synth_B-like_membr_sf"/>
</dbReference>
<dbReference type="RefSeq" id="WP_117532563.1">
    <property type="nucleotide sequence ID" value="NZ_QUSM01000005.1"/>
</dbReference>
<dbReference type="CDD" id="cd06503">
    <property type="entry name" value="ATP-synt_Fo_b"/>
    <property type="match status" value="1"/>
</dbReference>
<dbReference type="InterPro" id="IPR005864">
    <property type="entry name" value="ATP_synth_F0_bsu_bac"/>
</dbReference>
<keyword evidence="9 13" id="KW-0472">Membrane</keyword>
<comment type="function">
    <text evidence="11 13">F(1)F(0) ATP synthase produces ATP from ADP in the presence of a proton or sodium gradient. F-type ATPases consist of two structural domains, F(1) containing the extramembraneous catalytic core and F(0) containing the membrane proton channel, linked together by a central stalk and a peripheral stalk. During catalysis, ATP synthesis in the catalytic domain of F(1) is coupled via a rotary mechanism of the central stalk subunits to proton translocation.</text>
</comment>
<feature type="transmembrane region" description="Helical" evidence="13">
    <location>
        <begin position="13"/>
        <end position="31"/>
    </location>
</feature>
<dbReference type="InterPro" id="IPR002146">
    <property type="entry name" value="ATP_synth_b/b'su_bac/chlpt"/>
</dbReference>
<dbReference type="Pfam" id="PF00430">
    <property type="entry name" value="ATP-synt_B"/>
    <property type="match status" value="1"/>
</dbReference>
<dbReference type="PANTHER" id="PTHR33445">
    <property type="entry name" value="ATP SYNTHASE SUBUNIT B', CHLOROPLASTIC"/>
    <property type="match status" value="1"/>
</dbReference>
<dbReference type="GO" id="GO:0012505">
    <property type="term" value="C:endomembrane system"/>
    <property type="evidence" value="ECO:0007669"/>
    <property type="project" value="UniProtKB-SubCell"/>
</dbReference>
<gene>
    <name evidence="13 16" type="primary">atpF</name>
    <name evidence="16" type="ORF">DW687_09410</name>
</gene>
<evidence type="ECO:0000256" key="9">
    <source>
        <dbReference type="ARBA" id="ARBA00023136"/>
    </source>
</evidence>
<feature type="coiled-coil region" evidence="15">
    <location>
        <begin position="54"/>
        <end position="125"/>
    </location>
</feature>
<evidence type="ECO:0000256" key="4">
    <source>
        <dbReference type="ARBA" id="ARBA00022547"/>
    </source>
</evidence>
<keyword evidence="5 13" id="KW-0812">Transmembrane</keyword>
<evidence type="ECO:0000256" key="8">
    <source>
        <dbReference type="ARBA" id="ARBA00023065"/>
    </source>
</evidence>
<dbReference type="InterPro" id="IPR050059">
    <property type="entry name" value="ATP_synthase_B_chain"/>
</dbReference>
<reference evidence="16 17" key="1">
    <citation type="submission" date="2018-08" db="EMBL/GenBank/DDBJ databases">
        <title>A genome reference for cultivated species of the human gut microbiota.</title>
        <authorList>
            <person name="Zou Y."/>
            <person name="Xue W."/>
            <person name="Luo G."/>
        </authorList>
    </citation>
    <scope>NUCLEOTIDE SEQUENCE [LARGE SCALE GENOMIC DNA]</scope>
    <source>
        <strain evidence="16 17">AM25-6</strain>
    </source>
</reference>
<sequence length="172" mass="19818">MLAGSLINFSTEMLYQMLIQGAIFLLFFILVKKFFYEKVIEIVDKRQDMITEEFDRAEGEKAKADSLREEYEEKVKSINEEALTITNNATKEAKEIKENIISEANEEARRIKAKSKKDIENARETAMKEMKDSIIDISFDITSKVLDTKLDKNADEALVKKAIESLDEVSYE</sequence>
<comment type="subcellular location">
    <subcellularLocation>
        <location evidence="13">Cell membrane</location>
        <topology evidence="13">Single-pass membrane protein</topology>
    </subcellularLocation>
    <subcellularLocation>
        <location evidence="12">Endomembrane system</location>
        <topology evidence="12">Single-pass membrane protein</topology>
    </subcellularLocation>
</comment>
<dbReference type="Proteomes" id="UP000261212">
    <property type="component" value="Unassembled WGS sequence"/>
</dbReference>
<dbReference type="SUPFAM" id="SSF81573">
    <property type="entry name" value="F1F0 ATP synthase subunit B, membrane domain"/>
    <property type="match status" value="1"/>
</dbReference>
<evidence type="ECO:0000256" key="7">
    <source>
        <dbReference type="ARBA" id="ARBA00022989"/>
    </source>
</evidence>
<dbReference type="GO" id="GO:0045259">
    <property type="term" value="C:proton-transporting ATP synthase complex"/>
    <property type="evidence" value="ECO:0007669"/>
    <property type="project" value="UniProtKB-KW"/>
</dbReference>
<organism evidence="16 17">
    <name type="scientific">Anaerofustis stercorihominis</name>
    <dbReference type="NCBI Taxonomy" id="214853"/>
    <lineage>
        <taxon>Bacteria</taxon>
        <taxon>Bacillati</taxon>
        <taxon>Bacillota</taxon>
        <taxon>Clostridia</taxon>
        <taxon>Eubacteriales</taxon>
        <taxon>Eubacteriaceae</taxon>
        <taxon>Anaerofustis</taxon>
    </lineage>
</organism>
<evidence type="ECO:0000256" key="5">
    <source>
        <dbReference type="ARBA" id="ARBA00022692"/>
    </source>
</evidence>
<comment type="subunit">
    <text evidence="13">F-type ATPases have 2 components, F(1) - the catalytic core - and F(0) - the membrane proton channel. F(1) has five subunits: alpha(3), beta(3), gamma(1), delta(1), epsilon(1). F(0) has three main subunits: a(1), b(2) and c(10-14). The alpha and beta chains form an alternating ring which encloses part of the gamma chain. F(1) is attached to F(0) by a central stalk formed by the gamma and epsilon chains, while a peripheral stalk is formed by the delta and b chains.</text>
</comment>
<evidence type="ECO:0000256" key="13">
    <source>
        <dbReference type="HAMAP-Rule" id="MF_01398"/>
    </source>
</evidence>
<protein>
    <recommendedName>
        <fullName evidence="13">ATP synthase subunit b</fullName>
    </recommendedName>
    <alternativeName>
        <fullName evidence="13">ATP synthase F(0) sector subunit b</fullName>
    </alternativeName>
    <alternativeName>
        <fullName evidence="13">ATPase subunit I</fullName>
    </alternativeName>
    <alternativeName>
        <fullName evidence="13">F-type ATPase subunit b</fullName>
        <shortName evidence="13">F-ATPase subunit b</shortName>
    </alternativeName>
</protein>
<dbReference type="GO" id="GO:0005886">
    <property type="term" value="C:plasma membrane"/>
    <property type="evidence" value="ECO:0007669"/>
    <property type="project" value="UniProtKB-SubCell"/>
</dbReference>
<evidence type="ECO:0000256" key="3">
    <source>
        <dbReference type="ARBA" id="ARBA00022475"/>
    </source>
</evidence>